<reference evidence="1 2" key="1">
    <citation type="submission" date="2017-07" db="EMBL/GenBank/DDBJ databases">
        <authorList>
            <person name="Talla V."/>
            <person name="Backstrom N."/>
        </authorList>
    </citation>
    <scope>NUCLEOTIDE SEQUENCE [LARGE SCALE GENOMIC DNA]</scope>
</reference>
<accession>A0A5E4QTJ0</accession>
<name>A0A5E4QTJ0_9NEOP</name>
<evidence type="ECO:0000313" key="1">
    <source>
        <dbReference type="EMBL" id="VVD00554.1"/>
    </source>
</evidence>
<sequence length="88" mass="10366">METLQLQHWSQDVEEMASKLKYREFIWNLHVAVQLDIGALEHEPLQGLRQSQQHRKDLLSYDRQHLDIDAVELVEAAPAAALSYTWRR</sequence>
<dbReference type="EMBL" id="FZQP02004801">
    <property type="protein sequence ID" value="VVD00554.1"/>
    <property type="molecule type" value="Genomic_DNA"/>
</dbReference>
<keyword evidence="2" id="KW-1185">Reference proteome</keyword>
<protein>
    <submittedName>
        <fullName evidence="1">Uncharacterized protein</fullName>
    </submittedName>
</protein>
<dbReference type="Proteomes" id="UP000324832">
    <property type="component" value="Unassembled WGS sequence"/>
</dbReference>
<evidence type="ECO:0000313" key="2">
    <source>
        <dbReference type="Proteomes" id="UP000324832"/>
    </source>
</evidence>
<proteinExistence type="predicted"/>
<dbReference type="AlphaFoldDB" id="A0A5E4QTJ0"/>
<gene>
    <name evidence="1" type="ORF">LSINAPIS_LOCUS11162</name>
</gene>
<organism evidence="1 2">
    <name type="scientific">Leptidea sinapis</name>
    <dbReference type="NCBI Taxonomy" id="189913"/>
    <lineage>
        <taxon>Eukaryota</taxon>
        <taxon>Metazoa</taxon>
        <taxon>Ecdysozoa</taxon>
        <taxon>Arthropoda</taxon>
        <taxon>Hexapoda</taxon>
        <taxon>Insecta</taxon>
        <taxon>Pterygota</taxon>
        <taxon>Neoptera</taxon>
        <taxon>Endopterygota</taxon>
        <taxon>Lepidoptera</taxon>
        <taxon>Glossata</taxon>
        <taxon>Ditrysia</taxon>
        <taxon>Papilionoidea</taxon>
        <taxon>Pieridae</taxon>
        <taxon>Dismorphiinae</taxon>
        <taxon>Leptidea</taxon>
    </lineage>
</organism>